<comment type="caution">
    <text evidence="1">The sequence shown here is derived from an EMBL/GenBank/DDBJ whole genome shotgun (WGS) entry which is preliminary data.</text>
</comment>
<accession>A0A557R5W0</accession>
<dbReference type="AlphaFoldDB" id="A0A557R5W0"/>
<name>A0A557R5W0_9RHOO</name>
<sequence length="274" mass="31402">MNNNTKLYSYCRLCDIIADDGDNLSSKTATLSGLTRRDLDRRALAAKIGVQVASETGGKVPHPIRLDLWLINLEYTQRGIPPVFRNLPDLNDDDPAQVADLFAIDLAWLAARYPCHSPLFKRWQGVFKAASLLSTADYIAENHPRREPHWFCKGLALTDDQERELHIIKHDRHRRELDRLTDQREEVRIRLAAAYHGRDDRYKTDDHIATIARRVAVWFCGSLAGWKKPQRIADLLLAYTGDAISRQLAAKIVAQVHRDIPESKPRTRRSIRKI</sequence>
<dbReference type="EMBL" id="VMNI01000021">
    <property type="protein sequence ID" value="TVO72272.1"/>
    <property type="molecule type" value="Genomic_DNA"/>
</dbReference>
<gene>
    <name evidence="1" type="ORF">FHP89_18500</name>
</gene>
<protein>
    <submittedName>
        <fullName evidence="1">Uncharacterized protein</fullName>
    </submittedName>
</protein>
<proteinExistence type="predicted"/>
<evidence type="ECO:0000313" key="1">
    <source>
        <dbReference type="EMBL" id="TVO72272.1"/>
    </source>
</evidence>
<reference evidence="1 2" key="1">
    <citation type="submission" date="2019-07" db="EMBL/GenBank/DDBJ databases">
        <title>The pathways for chlorine oxyanion respiration interact through the shared metabolite chlorate.</title>
        <authorList>
            <person name="Barnum T.P."/>
            <person name="Cheng Y."/>
            <person name="Hill K.A."/>
            <person name="Lucas L.N."/>
            <person name="Carlson H.K."/>
            <person name="Coates J.D."/>
        </authorList>
    </citation>
    <scope>NUCLEOTIDE SEQUENCE [LARGE SCALE GENOMIC DNA]</scope>
    <source>
        <strain evidence="1 2">SFB-1</strain>
    </source>
</reference>
<dbReference type="Proteomes" id="UP000318349">
    <property type="component" value="Unassembled WGS sequence"/>
</dbReference>
<organism evidence="1 2">
    <name type="scientific">Denitromonas halophila</name>
    <dbReference type="NCBI Taxonomy" id="1629404"/>
    <lineage>
        <taxon>Bacteria</taxon>
        <taxon>Pseudomonadati</taxon>
        <taxon>Pseudomonadota</taxon>
        <taxon>Betaproteobacteria</taxon>
        <taxon>Rhodocyclales</taxon>
        <taxon>Zoogloeaceae</taxon>
        <taxon>Denitromonas</taxon>
    </lineage>
</organism>
<evidence type="ECO:0000313" key="2">
    <source>
        <dbReference type="Proteomes" id="UP000318349"/>
    </source>
</evidence>